<reference evidence="2" key="1">
    <citation type="submission" date="2015-12" db="EMBL/GenBank/DDBJ databases">
        <title>Complete genome sequences of two moderately thermophilic Paenibacillus species.</title>
        <authorList>
            <person name="Butler R.III."/>
            <person name="Wang J."/>
            <person name="Stark B.C."/>
            <person name="Pombert J.-F."/>
        </authorList>
    </citation>
    <scope>NUCLEOTIDE SEQUENCE [LARGE SCALE GENOMIC DNA]</scope>
    <source>
        <strain evidence="2">32O-Y</strain>
    </source>
</reference>
<organism evidence="1 2">
    <name type="scientific">Paenibacillus naphthalenovorans</name>
    <dbReference type="NCBI Taxonomy" id="162209"/>
    <lineage>
        <taxon>Bacteria</taxon>
        <taxon>Bacillati</taxon>
        <taxon>Bacillota</taxon>
        <taxon>Bacilli</taxon>
        <taxon>Bacillales</taxon>
        <taxon>Paenibacillaceae</taxon>
        <taxon>Paenibacillus</taxon>
    </lineage>
</organism>
<proteinExistence type="predicted"/>
<dbReference type="AlphaFoldDB" id="A0A0U2UBD1"/>
<evidence type="ECO:0000313" key="2">
    <source>
        <dbReference type="Proteomes" id="UP000061660"/>
    </source>
</evidence>
<dbReference type="InterPro" id="IPR016024">
    <property type="entry name" value="ARM-type_fold"/>
</dbReference>
<reference evidence="1 2" key="2">
    <citation type="journal article" date="2016" name="Genome Announc.">
        <title>Complete Genome Sequences of Two Interactive Moderate Thermophiles, Paenibacillus napthalenovorans 32O-Y and Paenibacillus sp. 32O-W.</title>
        <authorList>
            <person name="Butler R.R.III."/>
            <person name="Wang J."/>
            <person name="Stark B.C."/>
            <person name="Pombert J.F."/>
        </authorList>
    </citation>
    <scope>NUCLEOTIDE SEQUENCE [LARGE SCALE GENOMIC DNA]</scope>
    <source>
        <strain evidence="1 2">32O-Y</strain>
    </source>
</reference>
<accession>A0A0U2UBD1</accession>
<keyword evidence="2" id="KW-1185">Reference proteome</keyword>
<dbReference type="Proteomes" id="UP000061660">
    <property type="component" value="Chromosome"/>
</dbReference>
<dbReference type="PATRIC" id="fig|162209.4.peg.3418"/>
<dbReference type="InterPro" id="IPR014825">
    <property type="entry name" value="DNA_alkylation"/>
</dbReference>
<dbReference type="PANTHER" id="PTHR41291">
    <property type="entry name" value="DNA ALKYLATION REPAIR PROTEIN"/>
    <property type="match status" value="1"/>
</dbReference>
<evidence type="ECO:0000313" key="1">
    <source>
        <dbReference type="EMBL" id="ALS23561.1"/>
    </source>
</evidence>
<dbReference type="KEGG" id="pnp:IJ22_31910"/>
<name>A0A0U2UBD1_9BACL</name>
<sequence>MGMGLSHWKLIFKKVKNWSKDVGSWGLFISYDSMFLNCFEHASFQNWFKSIGFSKSRKAYIEGKVDTMTDLNEIMDKLIAMGSEQTKQIFLRHGAKEPLFGVKVGDLKKLVKDVKKDQHLARALYETGNSDAMYLAGLTVNPKTATKEMLQDWVRRANWYMLAEYTVAWVAAESPYAMELAREWIKSPEEMIAVCGWSTYANYISITPDELLDINEIRQLLKQVEATVHDEMNRVRYTMNSFVIAVGTYAAVLHEEAMRVAESIGSVHVDVGATACKVPLASEYLRKAKQAGKIGKKKKTCIC</sequence>
<dbReference type="STRING" id="162209.IJ22_31910"/>
<dbReference type="EMBL" id="CP013652">
    <property type="protein sequence ID" value="ALS23561.1"/>
    <property type="molecule type" value="Genomic_DNA"/>
</dbReference>
<dbReference type="Gene3D" id="1.25.10.90">
    <property type="match status" value="1"/>
</dbReference>
<dbReference type="SUPFAM" id="SSF48371">
    <property type="entry name" value="ARM repeat"/>
    <property type="match status" value="1"/>
</dbReference>
<dbReference type="Pfam" id="PF08713">
    <property type="entry name" value="DNA_alkylation"/>
    <property type="match status" value="1"/>
</dbReference>
<dbReference type="PANTHER" id="PTHR41291:SF1">
    <property type="entry name" value="DNA ALKYLATION REPAIR PROTEIN"/>
    <property type="match status" value="1"/>
</dbReference>
<protein>
    <submittedName>
        <fullName evidence="1">DNA alkylation repair protein</fullName>
    </submittedName>
</protein>
<dbReference type="CDD" id="cd06561">
    <property type="entry name" value="AlkD_like"/>
    <property type="match status" value="1"/>
</dbReference>
<gene>
    <name evidence="1" type="ORF">IJ22_31910</name>
</gene>